<evidence type="ECO:0000313" key="11">
    <source>
        <dbReference type="Proteomes" id="UP000198921"/>
    </source>
</evidence>
<feature type="chain" id="PRO_5011473363" evidence="9">
    <location>
        <begin position="30"/>
        <end position="485"/>
    </location>
</feature>
<comment type="similarity">
    <text evidence="1">Belongs to the tannase family.</text>
</comment>
<dbReference type="Proteomes" id="UP000198921">
    <property type="component" value="Unassembled WGS sequence"/>
</dbReference>
<proteinExistence type="inferred from homology"/>
<evidence type="ECO:0000256" key="1">
    <source>
        <dbReference type="ARBA" id="ARBA00006249"/>
    </source>
</evidence>
<keyword evidence="2" id="KW-0719">Serine esterase</keyword>
<protein>
    <submittedName>
        <fullName evidence="10">3HB-oligomer hydrolase (3HBOH)</fullName>
    </submittedName>
</protein>
<dbReference type="GO" id="GO:0046872">
    <property type="term" value="F:metal ion binding"/>
    <property type="evidence" value="ECO:0007669"/>
    <property type="project" value="UniProtKB-KW"/>
</dbReference>
<evidence type="ECO:0000256" key="9">
    <source>
        <dbReference type="SAM" id="SignalP"/>
    </source>
</evidence>
<reference evidence="11" key="1">
    <citation type="submission" date="2016-10" db="EMBL/GenBank/DDBJ databases">
        <authorList>
            <person name="Varghese N."/>
            <person name="Submissions S."/>
        </authorList>
    </citation>
    <scope>NUCLEOTIDE SEQUENCE [LARGE SCALE GENOMIC DNA]</scope>
    <source>
        <strain evidence="11">DSM 45422</strain>
    </source>
</reference>
<evidence type="ECO:0000313" key="10">
    <source>
        <dbReference type="EMBL" id="SDZ02003.1"/>
    </source>
</evidence>
<dbReference type="ESTHER" id="9actn-a0a1h3plu7">
    <property type="family name" value="OHBut_olig_hydro_put"/>
</dbReference>
<evidence type="ECO:0000256" key="4">
    <source>
        <dbReference type="ARBA" id="ARBA00022729"/>
    </source>
</evidence>
<keyword evidence="4 9" id="KW-0732">Signal</keyword>
<keyword evidence="11" id="KW-1185">Reference proteome</keyword>
<dbReference type="InterPro" id="IPR029058">
    <property type="entry name" value="AB_hydrolase_fold"/>
</dbReference>
<dbReference type="Gene3D" id="3.40.50.1820">
    <property type="entry name" value="alpha/beta hydrolase"/>
    <property type="match status" value="1"/>
</dbReference>
<evidence type="ECO:0000256" key="8">
    <source>
        <dbReference type="SAM" id="MobiDB-lite"/>
    </source>
</evidence>
<sequence length="485" mass="52074">MAEGALMRLWRRASTLLVPLGAAALGPQAAPGGAHGGGYGPGDGPVRRPCTPSDTVEVPGAEAAVTACLPDLTTAGLLQAPPGEFTDRTDWISLHAPGTSNPSGVPGLQVDGYFPDTSTLNTTHGWNHDSQFVLLLPDAWNGGLVVTGAPGVRKQYACDFLISDFVLARGFAYACTDKGNNGPDFFRDGDRPGDAVAEWHERVTQLTIAAQGALQERFGSAPQRTYLAGISNGGYLVRWQLENHPELYDGGVDWEGTLFTPDGPNLFTYLPTAVRYSLGQATAADMYAAGFARGSEPLWPYHQTFYWGVTQKTYRAEFDPAYDPACPGATAGTTLPEILAPCASDAAYDAWFTDPRSRPVHEALARISLTGRIGKPLLTLHGTLDTLLPISLHSDVYTRMTADAQRDRLHRYYRIEGGNHVDSLMHLDPEHLRPMLPCFRTAFDALTAWVEDGQEPPPSGTVPRPAGNGATDPALLDTCSLRSAS</sequence>
<dbReference type="STRING" id="1137993.SAMN05660209_04394"/>
<accession>A0A1H3PLU7</accession>
<dbReference type="Pfam" id="PF10605">
    <property type="entry name" value="3HBOH"/>
    <property type="match status" value="1"/>
</dbReference>
<evidence type="ECO:0000256" key="2">
    <source>
        <dbReference type="ARBA" id="ARBA00022487"/>
    </source>
</evidence>
<dbReference type="PANTHER" id="PTHR33938">
    <property type="entry name" value="FERULOYL ESTERASE B-RELATED"/>
    <property type="match status" value="1"/>
</dbReference>
<keyword evidence="6" id="KW-0106">Calcium</keyword>
<dbReference type="GO" id="GO:0005615">
    <property type="term" value="C:extracellular space"/>
    <property type="evidence" value="ECO:0007669"/>
    <property type="project" value="InterPro"/>
</dbReference>
<feature type="compositionally biased region" description="Gly residues" evidence="8">
    <location>
        <begin position="33"/>
        <end position="43"/>
    </location>
</feature>
<evidence type="ECO:0000256" key="6">
    <source>
        <dbReference type="ARBA" id="ARBA00022837"/>
    </source>
</evidence>
<feature type="signal peptide" evidence="9">
    <location>
        <begin position="1"/>
        <end position="29"/>
    </location>
</feature>
<dbReference type="AlphaFoldDB" id="A0A1H3PLU7"/>
<evidence type="ECO:0000256" key="5">
    <source>
        <dbReference type="ARBA" id="ARBA00022801"/>
    </source>
</evidence>
<dbReference type="InterPro" id="IPR011118">
    <property type="entry name" value="Tannase/feruloyl_esterase"/>
</dbReference>
<dbReference type="PANTHER" id="PTHR33938:SF8">
    <property type="entry name" value="CARBOXYLIC ESTER HYDROLASE"/>
    <property type="match status" value="1"/>
</dbReference>
<feature type="region of interest" description="Disordered" evidence="8">
    <location>
        <begin position="33"/>
        <end position="54"/>
    </location>
</feature>
<name>A0A1H3PLU7_9ACTN</name>
<dbReference type="EMBL" id="FNOT01000016">
    <property type="protein sequence ID" value="SDZ02003.1"/>
    <property type="molecule type" value="Genomic_DNA"/>
</dbReference>
<keyword evidence="7" id="KW-1015">Disulfide bond</keyword>
<gene>
    <name evidence="10" type="ORF">SAMN05660209_04394</name>
</gene>
<feature type="region of interest" description="Disordered" evidence="8">
    <location>
        <begin position="451"/>
        <end position="485"/>
    </location>
</feature>
<organism evidence="10 11">
    <name type="scientific">Geodermatophilus africanus</name>
    <dbReference type="NCBI Taxonomy" id="1137993"/>
    <lineage>
        <taxon>Bacteria</taxon>
        <taxon>Bacillati</taxon>
        <taxon>Actinomycetota</taxon>
        <taxon>Actinomycetes</taxon>
        <taxon>Geodermatophilales</taxon>
        <taxon>Geodermatophilaceae</taxon>
        <taxon>Geodermatophilus</taxon>
    </lineage>
</organism>
<dbReference type="GO" id="GO:0019605">
    <property type="term" value="P:butyrate metabolic process"/>
    <property type="evidence" value="ECO:0007669"/>
    <property type="project" value="InterPro"/>
</dbReference>
<dbReference type="GO" id="GO:0047989">
    <property type="term" value="F:hydroxybutyrate-dimer hydrolase activity"/>
    <property type="evidence" value="ECO:0007669"/>
    <property type="project" value="InterPro"/>
</dbReference>
<keyword evidence="5 10" id="KW-0378">Hydrolase</keyword>
<dbReference type="SUPFAM" id="SSF53474">
    <property type="entry name" value="alpha/beta-Hydrolases"/>
    <property type="match status" value="1"/>
</dbReference>
<evidence type="ECO:0000256" key="7">
    <source>
        <dbReference type="ARBA" id="ARBA00023157"/>
    </source>
</evidence>
<keyword evidence="3" id="KW-0479">Metal-binding</keyword>
<dbReference type="InterPro" id="IPR016582">
    <property type="entry name" value="OHBut_olig_hydro_put"/>
</dbReference>
<evidence type="ECO:0000256" key="3">
    <source>
        <dbReference type="ARBA" id="ARBA00022723"/>
    </source>
</evidence>